<dbReference type="PANTHER" id="PTHR30177:SF4">
    <property type="entry name" value="OSMOPROTECTANT IMPORT PERMEASE PROTEIN OSMW"/>
    <property type="match status" value="1"/>
</dbReference>
<dbReference type="Proteomes" id="UP000069697">
    <property type="component" value="Unassembled WGS sequence"/>
</dbReference>
<evidence type="ECO:0000256" key="4">
    <source>
        <dbReference type="ARBA" id="ARBA00022989"/>
    </source>
</evidence>
<feature type="domain" description="ABC transmembrane type-1" evidence="7">
    <location>
        <begin position="16"/>
        <end position="200"/>
    </location>
</feature>
<dbReference type="AlphaFoldDB" id="A0A100VL59"/>
<evidence type="ECO:0000259" key="7">
    <source>
        <dbReference type="PROSITE" id="PS50928"/>
    </source>
</evidence>
<protein>
    <submittedName>
        <fullName evidence="8">Glycine/betaine ABC transporter permease</fullName>
    </submittedName>
</protein>
<dbReference type="InterPro" id="IPR000515">
    <property type="entry name" value="MetI-like"/>
</dbReference>
<dbReference type="EMBL" id="BCNV01000001">
    <property type="protein sequence ID" value="GAS81877.1"/>
    <property type="molecule type" value="Genomic_DNA"/>
</dbReference>
<feature type="transmembrane region" description="Helical" evidence="6">
    <location>
        <begin position="22"/>
        <end position="43"/>
    </location>
</feature>
<accession>A0A100VL59</accession>
<comment type="similarity">
    <text evidence="6">Belongs to the binding-protein-dependent transport system permease family.</text>
</comment>
<dbReference type="GO" id="GO:0055085">
    <property type="term" value="P:transmembrane transport"/>
    <property type="evidence" value="ECO:0007669"/>
    <property type="project" value="InterPro"/>
</dbReference>
<comment type="subcellular location">
    <subcellularLocation>
        <location evidence="6">Cell membrane</location>
        <topology evidence="6">Multi-pass membrane protein</topology>
    </subcellularLocation>
    <subcellularLocation>
        <location evidence="1">Membrane</location>
        <topology evidence="1">Multi-pass membrane protein</topology>
    </subcellularLocation>
</comment>
<dbReference type="RefSeq" id="WP_062834515.1">
    <property type="nucleotide sequence ID" value="NZ_BCNV01000001.1"/>
</dbReference>
<dbReference type="CDD" id="cd06261">
    <property type="entry name" value="TM_PBP2"/>
    <property type="match status" value="1"/>
</dbReference>
<dbReference type="InterPro" id="IPR035906">
    <property type="entry name" value="MetI-like_sf"/>
</dbReference>
<evidence type="ECO:0000256" key="3">
    <source>
        <dbReference type="ARBA" id="ARBA00022692"/>
    </source>
</evidence>
<dbReference type="GO" id="GO:0031460">
    <property type="term" value="P:glycine betaine transport"/>
    <property type="evidence" value="ECO:0007669"/>
    <property type="project" value="TreeGrafter"/>
</dbReference>
<comment type="caution">
    <text evidence="8">The sequence shown here is derived from an EMBL/GenBank/DDBJ whole genome shotgun (WGS) entry which is preliminary data.</text>
</comment>
<gene>
    <name evidence="8" type="ORF">PAHA3_1951</name>
</gene>
<evidence type="ECO:0000256" key="2">
    <source>
        <dbReference type="ARBA" id="ARBA00022448"/>
    </source>
</evidence>
<keyword evidence="2 6" id="KW-0813">Transport</keyword>
<evidence type="ECO:0000313" key="9">
    <source>
        <dbReference type="Proteomes" id="UP000069697"/>
    </source>
</evidence>
<dbReference type="Pfam" id="PF00528">
    <property type="entry name" value="BPD_transp_1"/>
    <property type="match status" value="1"/>
</dbReference>
<feature type="transmembrane region" description="Helical" evidence="6">
    <location>
        <begin position="177"/>
        <end position="198"/>
    </location>
</feature>
<evidence type="ECO:0000256" key="5">
    <source>
        <dbReference type="ARBA" id="ARBA00023136"/>
    </source>
</evidence>
<reference evidence="8 9" key="1">
    <citation type="journal article" date="2016" name="Genome Announc.">
        <title>Draft Genome Sequence of Paenibacillus amylolyticus Heshi-A3, Isolated from Fermented Rice Bran in a Japanese Fermented Seafood Dish.</title>
        <authorList>
            <person name="Akuzawa S."/>
            <person name="Nagaoka J."/>
            <person name="Kanekatsu M."/>
            <person name="Kubota E."/>
            <person name="Ohtake R."/>
            <person name="Suzuki T."/>
            <person name="Kanesaki Y."/>
        </authorList>
    </citation>
    <scope>NUCLEOTIDE SEQUENCE [LARGE SCALE GENOMIC DNA]</scope>
    <source>
        <strain evidence="8 9">Heshi-A3</strain>
    </source>
</reference>
<evidence type="ECO:0000256" key="6">
    <source>
        <dbReference type="RuleBase" id="RU363032"/>
    </source>
</evidence>
<feature type="transmembrane region" description="Helical" evidence="6">
    <location>
        <begin position="76"/>
        <end position="94"/>
    </location>
</feature>
<evidence type="ECO:0000313" key="8">
    <source>
        <dbReference type="EMBL" id="GAS81877.1"/>
    </source>
</evidence>
<dbReference type="InterPro" id="IPR051204">
    <property type="entry name" value="ABC_transp_perm/SBD"/>
</dbReference>
<feature type="transmembrane region" description="Helical" evidence="6">
    <location>
        <begin position="50"/>
        <end position="70"/>
    </location>
</feature>
<keyword evidence="3 6" id="KW-0812">Transmembrane</keyword>
<keyword evidence="4 6" id="KW-1133">Transmembrane helix</keyword>
<dbReference type="GO" id="GO:0005886">
    <property type="term" value="C:plasma membrane"/>
    <property type="evidence" value="ECO:0007669"/>
    <property type="project" value="UniProtKB-SubCell"/>
</dbReference>
<sequence>MIDYAIKHPDKWGNALLEHLEILFITMVISIIVAVLLTIVVLTSDWVSRIFIYVFSILYSIPSLALFTIMIPVTGLGTTTAIIVLILYNQYILLRHFIAGLNHVDEPIIEAATGLGMSRLQILIQIRALLAIQTLFTGLRLASVSTIGMATIAAFINAGGLGTILYDGLRTMNIDKILWGSILSAGLALATNALFIQLEKRIYIGAGR</sequence>
<dbReference type="PANTHER" id="PTHR30177">
    <property type="entry name" value="GLYCINE BETAINE/L-PROLINE TRANSPORT SYSTEM PERMEASE PROTEIN PROW"/>
    <property type="match status" value="1"/>
</dbReference>
<dbReference type="Gene3D" id="1.10.3720.10">
    <property type="entry name" value="MetI-like"/>
    <property type="match status" value="1"/>
</dbReference>
<name>A0A100VL59_PAEAM</name>
<proteinExistence type="inferred from homology"/>
<dbReference type="SUPFAM" id="SSF161098">
    <property type="entry name" value="MetI-like"/>
    <property type="match status" value="1"/>
</dbReference>
<keyword evidence="5 6" id="KW-0472">Membrane</keyword>
<reference evidence="9" key="2">
    <citation type="submission" date="2016-01" db="EMBL/GenBank/DDBJ databases">
        <title>Draft Genome Sequence of Paenibacillus amylolyticus Heshi-A3 that Was Isolated from Fermented Rice Bran with Aging Salted Mackerel, Which Was Named Heshiko as Traditional Fermented Seafood in Japan.</title>
        <authorList>
            <person name="Akuzawa S."/>
            <person name="Nakagawa J."/>
            <person name="Kanekatsu T."/>
            <person name="Kubota E."/>
            <person name="Ohtake R."/>
            <person name="Suzuki T."/>
            <person name="Kanesaki Y."/>
        </authorList>
    </citation>
    <scope>NUCLEOTIDE SEQUENCE [LARGE SCALE GENOMIC DNA]</scope>
    <source>
        <strain evidence="9">Heshi-A3</strain>
    </source>
</reference>
<organism evidence="8 9">
    <name type="scientific">Paenibacillus amylolyticus</name>
    <dbReference type="NCBI Taxonomy" id="1451"/>
    <lineage>
        <taxon>Bacteria</taxon>
        <taxon>Bacillati</taxon>
        <taxon>Bacillota</taxon>
        <taxon>Bacilli</taxon>
        <taxon>Bacillales</taxon>
        <taxon>Paenibacillaceae</taxon>
        <taxon>Paenibacillus</taxon>
    </lineage>
</organism>
<feature type="transmembrane region" description="Helical" evidence="6">
    <location>
        <begin position="128"/>
        <end position="157"/>
    </location>
</feature>
<dbReference type="PROSITE" id="PS50928">
    <property type="entry name" value="ABC_TM1"/>
    <property type="match status" value="1"/>
</dbReference>
<evidence type="ECO:0000256" key="1">
    <source>
        <dbReference type="ARBA" id="ARBA00004141"/>
    </source>
</evidence>